<proteinExistence type="predicted"/>
<name>A0A5B7K0A3_PORTR</name>
<protein>
    <submittedName>
        <fullName evidence="1">Uncharacterized protein</fullName>
    </submittedName>
</protein>
<evidence type="ECO:0000313" key="1">
    <source>
        <dbReference type="EMBL" id="MPD00044.1"/>
    </source>
</evidence>
<gene>
    <name evidence="1" type="ORF">E2C01_095492</name>
</gene>
<dbReference type="Proteomes" id="UP000324222">
    <property type="component" value="Unassembled WGS sequence"/>
</dbReference>
<comment type="caution">
    <text evidence="1">The sequence shown here is derived from an EMBL/GenBank/DDBJ whole genome shotgun (WGS) entry which is preliminary data.</text>
</comment>
<organism evidence="1 2">
    <name type="scientific">Portunus trituberculatus</name>
    <name type="common">Swimming crab</name>
    <name type="synonym">Neptunus trituberculatus</name>
    <dbReference type="NCBI Taxonomy" id="210409"/>
    <lineage>
        <taxon>Eukaryota</taxon>
        <taxon>Metazoa</taxon>
        <taxon>Ecdysozoa</taxon>
        <taxon>Arthropoda</taxon>
        <taxon>Crustacea</taxon>
        <taxon>Multicrustacea</taxon>
        <taxon>Malacostraca</taxon>
        <taxon>Eumalacostraca</taxon>
        <taxon>Eucarida</taxon>
        <taxon>Decapoda</taxon>
        <taxon>Pleocyemata</taxon>
        <taxon>Brachyura</taxon>
        <taxon>Eubrachyura</taxon>
        <taxon>Portunoidea</taxon>
        <taxon>Portunidae</taxon>
        <taxon>Portuninae</taxon>
        <taxon>Portunus</taxon>
    </lineage>
</organism>
<accession>A0A5B7K0A3</accession>
<keyword evidence="2" id="KW-1185">Reference proteome</keyword>
<evidence type="ECO:0000313" key="2">
    <source>
        <dbReference type="Proteomes" id="UP000324222"/>
    </source>
</evidence>
<sequence length="69" mass="7620">MKRGAFTLLTNLFSSHSRDGGVLPAIPPSEDSSVIQHDNNFTKCSQNLHVNSNKEVSFVEVDNNYKGNI</sequence>
<reference evidence="1 2" key="1">
    <citation type="submission" date="2019-05" db="EMBL/GenBank/DDBJ databases">
        <title>Another draft genome of Portunus trituberculatus and its Hox gene families provides insights of decapod evolution.</title>
        <authorList>
            <person name="Jeong J.-H."/>
            <person name="Song I."/>
            <person name="Kim S."/>
            <person name="Choi T."/>
            <person name="Kim D."/>
            <person name="Ryu S."/>
            <person name="Kim W."/>
        </authorList>
    </citation>
    <scope>NUCLEOTIDE SEQUENCE [LARGE SCALE GENOMIC DNA]</scope>
    <source>
        <tissue evidence="1">Muscle</tissue>
    </source>
</reference>
<dbReference type="EMBL" id="VSRR010121105">
    <property type="protein sequence ID" value="MPD00044.1"/>
    <property type="molecule type" value="Genomic_DNA"/>
</dbReference>
<dbReference type="AlphaFoldDB" id="A0A5B7K0A3"/>